<dbReference type="EMBL" id="QRDW01000001">
    <property type="protein sequence ID" value="RED54384.1"/>
    <property type="molecule type" value="Genomic_DNA"/>
</dbReference>
<evidence type="ECO:0000256" key="5">
    <source>
        <dbReference type="ARBA" id="ARBA00013078"/>
    </source>
</evidence>
<evidence type="ECO:0000256" key="4">
    <source>
        <dbReference type="ARBA" id="ARBA00006171"/>
    </source>
</evidence>
<comment type="cofactor">
    <cofactor evidence="2 10">
        <name>Mg(2+)</name>
        <dbReference type="ChEBI" id="CHEBI:18420"/>
    </cofactor>
</comment>
<dbReference type="GO" id="GO:0005829">
    <property type="term" value="C:cytosol"/>
    <property type="evidence" value="ECO:0007669"/>
    <property type="project" value="TreeGrafter"/>
</dbReference>
<feature type="binding site" evidence="10">
    <location>
        <position position="170"/>
    </location>
    <ligand>
        <name>Mg(2+)</name>
        <dbReference type="ChEBI" id="CHEBI:18420"/>
    </ligand>
</feature>
<dbReference type="GO" id="GO:0008967">
    <property type="term" value="F:phosphoglycolate phosphatase activity"/>
    <property type="evidence" value="ECO:0007669"/>
    <property type="project" value="UniProtKB-UniRule"/>
</dbReference>
<keyword evidence="9 10" id="KW-0119">Carbohydrate metabolism</keyword>
<dbReference type="Pfam" id="PF13419">
    <property type="entry name" value="HAD_2"/>
    <property type="match status" value="1"/>
</dbReference>
<dbReference type="SUPFAM" id="SSF56784">
    <property type="entry name" value="HAD-like"/>
    <property type="match status" value="1"/>
</dbReference>
<dbReference type="GO" id="GO:0046295">
    <property type="term" value="P:glycolate biosynthetic process"/>
    <property type="evidence" value="ECO:0007669"/>
    <property type="project" value="UniProtKB-UniRule"/>
</dbReference>
<sequence length="219" mass="23566">MTARPTLLFDLDGTLIDSHPDIFNALNATLKKHGREPVGAAESKQLVGDGSRKLVERAFEATGGLVGDLDRLLADFLEIYSACATDKTAPYPGVVGTLDRLLADGYAMAVCTNKPIKPTLQILDAMDLSRYFKDVAGGDSFAVRKPDPGHLTGLLDRMGKSSSNAIMIGDSENDILAGQAANLPTILLTFGYCRVPLESLSPSHQLDDFRDIPDVLARY</sequence>
<name>A0A3D9HY09_9PROT</name>
<keyword evidence="8 10" id="KW-0460">Magnesium</keyword>
<dbReference type="RefSeq" id="WP_115935443.1">
    <property type="nucleotide sequence ID" value="NZ_QRDW01000001.1"/>
</dbReference>
<evidence type="ECO:0000313" key="12">
    <source>
        <dbReference type="Proteomes" id="UP000256845"/>
    </source>
</evidence>
<comment type="catalytic activity">
    <reaction evidence="1 10">
        <text>2-phosphoglycolate + H2O = glycolate + phosphate</text>
        <dbReference type="Rhea" id="RHEA:14369"/>
        <dbReference type="ChEBI" id="CHEBI:15377"/>
        <dbReference type="ChEBI" id="CHEBI:29805"/>
        <dbReference type="ChEBI" id="CHEBI:43474"/>
        <dbReference type="ChEBI" id="CHEBI:58033"/>
        <dbReference type="EC" id="3.1.3.18"/>
    </reaction>
</comment>
<dbReference type="InterPro" id="IPR023214">
    <property type="entry name" value="HAD_sf"/>
</dbReference>
<reference evidence="11 12" key="1">
    <citation type="submission" date="2018-07" db="EMBL/GenBank/DDBJ databases">
        <title>Genomic Encyclopedia of Type Strains, Phase III (KMG-III): the genomes of soil and plant-associated and newly described type strains.</title>
        <authorList>
            <person name="Whitman W."/>
        </authorList>
    </citation>
    <scope>NUCLEOTIDE SEQUENCE [LARGE SCALE GENOMIC DNA]</scope>
    <source>
        <strain evidence="11 12">CECT 8488</strain>
    </source>
</reference>
<evidence type="ECO:0000256" key="10">
    <source>
        <dbReference type="HAMAP-Rule" id="MF_00495"/>
    </source>
</evidence>
<dbReference type="GO" id="GO:0046872">
    <property type="term" value="F:metal ion binding"/>
    <property type="evidence" value="ECO:0007669"/>
    <property type="project" value="UniProtKB-KW"/>
</dbReference>
<dbReference type="Proteomes" id="UP000256845">
    <property type="component" value="Unassembled WGS sequence"/>
</dbReference>
<dbReference type="Gene3D" id="1.10.150.240">
    <property type="entry name" value="Putative phosphatase, domain 2"/>
    <property type="match status" value="1"/>
</dbReference>
<feature type="active site" description="Nucleophile" evidence="10">
    <location>
        <position position="10"/>
    </location>
</feature>
<dbReference type="InterPro" id="IPR036412">
    <property type="entry name" value="HAD-like_sf"/>
</dbReference>
<dbReference type="InterPro" id="IPR041492">
    <property type="entry name" value="HAD_2"/>
</dbReference>
<dbReference type="PANTHER" id="PTHR43434:SF1">
    <property type="entry name" value="PHOSPHOGLYCOLATE PHOSPHATASE"/>
    <property type="match status" value="1"/>
</dbReference>
<evidence type="ECO:0000256" key="1">
    <source>
        <dbReference type="ARBA" id="ARBA00000830"/>
    </source>
</evidence>
<protein>
    <recommendedName>
        <fullName evidence="5 10">Phosphoglycolate phosphatase</fullName>
        <shortName evidence="10">PGP</shortName>
        <shortName evidence="10">PGPase</shortName>
        <ecNumber evidence="5 10">3.1.3.18</ecNumber>
    </recommendedName>
</protein>
<evidence type="ECO:0000256" key="9">
    <source>
        <dbReference type="ARBA" id="ARBA00023277"/>
    </source>
</evidence>
<dbReference type="InterPro" id="IPR023198">
    <property type="entry name" value="PGP-like_dom2"/>
</dbReference>
<accession>A0A3D9HY09</accession>
<dbReference type="InterPro" id="IPR050155">
    <property type="entry name" value="HAD-like_hydrolase_sf"/>
</dbReference>
<comment type="pathway">
    <text evidence="3 10">Organic acid metabolism; glycolate biosynthesis; glycolate from 2-phosphoglycolate: step 1/1.</text>
</comment>
<dbReference type="SFLD" id="SFLDG01129">
    <property type="entry name" value="C1.5:_HAD__Beta-PGM__Phosphata"/>
    <property type="match status" value="1"/>
</dbReference>
<proteinExistence type="inferred from homology"/>
<dbReference type="InterPro" id="IPR037512">
    <property type="entry name" value="PGPase_prok"/>
</dbReference>
<dbReference type="NCBIfam" id="TIGR01549">
    <property type="entry name" value="HAD-SF-IA-v1"/>
    <property type="match status" value="1"/>
</dbReference>
<organism evidence="11 12">
    <name type="scientific">Aestuariispira insulae</name>
    <dbReference type="NCBI Taxonomy" id="1461337"/>
    <lineage>
        <taxon>Bacteria</taxon>
        <taxon>Pseudomonadati</taxon>
        <taxon>Pseudomonadota</taxon>
        <taxon>Alphaproteobacteria</taxon>
        <taxon>Rhodospirillales</taxon>
        <taxon>Kiloniellaceae</taxon>
        <taxon>Aestuariispira</taxon>
    </lineage>
</organism>
<keyword evidence="12" id="KW-1185">Reference proteome</keyword>
<dbReference type="GO" id="GO:0006281">
    <property type="term" value="P:DNA repair"/>
    <property type="evidence" value="ECO:0007669"/>
    <property type="project" value="TreeGrafter"/>
</dbReference>
<feature type="binding site" evidence="10">
    <location>
        <position position="12"/>
    </location>
    <ligand>
        <name>Mg(2+)</name>
        <dbReference type="ChEBI" id="CHEBI:18420"/>
    </ligand>
</feature>
<keyword evidence="6 10" id="KW-0479">Metal-binding</keyword>
<evidence type="ECO:0000256" key="7">
    <source>
        <dbReference type="ARBA" id="ARBA00022801"/>
    </source>
</evidence>
<dbReference type="Gene3D" id="3.40.50.1000">
    <property type="entry name" value="HAD superfamily/HAD-like"/>
    <property type="match status" value="1"/>
</dbReference>
<dbReference type="OrthoDB" id="9793014at2"/>
<dbReference type="InterPro" id="IPR006439">
    <property type="entry name" value="HAD-SF_hydro_IA"/>
</dbReference>
<dbReference type="UniPathway" id="UPA00865">
    <property type="reaction ID" value="UER00834"/>
</dbReference>
<dbReference type="AlphaFoldDB" id="A0A3D9HY09"/>
<dbReference type="SFLD" id="SFLDG01135">
    <property type="entry name" value="C1.5.6:_HAD__Beta-PGM__Phospha"/>
    <property type="match status" value="1"/>
</dbReference>
<evidence type="ECO:0000256" key="3">
    <source>
        <dbReference type="ARBA" id="ARBA00004818"/>
    </source>
</evidence>
<dbReference type="HAMAP" id="MF_00495">
    <property type="entry name" value="GPH_hydrolase_bact"/>
    <property type="match status" value="1"/>
</dbReference>
<comment type="similarity">
    <text evidence="4 10">Belongs to the HAD-like hydrolase superfamily. CbbY/CbbZ/Gph/YieH family.</text>
</comment>
<dbReference type="EC" id="3.1.3.18" evidence="5 10"/>
<dbReference type="PANTHER" id="PTHR43434">
    <property type="entry name" value="PHOSPHOGLYCOLATE PHOSPHATASE"/>
    <property type="match status" value="1"/>
</dbReference>
<evidence type="ECO:0000256" key="8">
    <source>
        <dbReference type="ARBA" id="ARBA00022842"/>
    </source>
</evidence>
<dbReference type="GO" id="GO:0005975">
    <property type="term" value="P:carbohydrate metabolic process"/>
    <property type="evidence" value="ECO:0007669"/>
    <property type="project" value="InterPro"/>
</dbReference>
<evidence type="ECO:0000256" key="6">
    <source>
        <dbReference type="ARBA" id="ARBA00022723"/>
    </source>
</evidence>
<dbReference type="SFLD" id="SFLDS00003">
    <property type="entry name" value="Haloacid_Dehalogenase"/>
    <property type="match status" value="1"/>
</dbReference>
<dbReference type="NCBIfam" id="TIGR01509">
    <property type="entry name" value="HAD-SF-IA-v3"/>
    <property type="match status" value="1"/>
</dbReference>
<keyword evidence="7 10" id="KW-0378">Hydrolase</keyword>
<comment type="caution">
    <text evidence="11">The sequence shown here is derived from an EMBL/GenBank/DDBJ whole genome shotgun (WGS) entry which is preliminary data.</text>
</comment>
<evidence type="ECO:0000256" key="2">
    <source>
        <dbReference type="ARBA" id="ARBA00001946"/>
    </source>
</evidence>
<comment type="function">
    <text evidence="10">Specifically catalyzes the dephosphorylation of 2-phosphoglycolate. Is involved in the dissimilation of the intracellular 2-phosphoglycolate formed during the DNA repair of 3'-phosphoglycolate ends, a major class of DNA lesions induced by oxidative stress.</text>
</comment>
<feature type="binding site" evidence="10">
    <location>
        <position position="10"/>
    </location>
    <ligand>
        <name>Mg(2+)</name>
        <dbReference type="ChEBI" id="CHEBI:18420"/>
    </ligand>
</feature>
<evidence type="ECO:0000313" key="11">
    <source>
        <dbReference type="EMBL" id="RED54384.1"/>
    </source>
</evidence>
<gene>
    <name evidence="11" type="ORF">DFP90_1011187</name>
</gene>